<dbReference type="EMBL" id="JAMKFB020000023">
    <property type="protein sequence ID" value="KAL0157723.1"/>
    <property type="molecule type" value="Genomic_DNA"/>
</dbReference>
<organism evidence="1 2">
    <name type="scientific">Cirrhinus mrigala</name>
    <name type="common">Mrigala</name>
    <dbReference type="NCBI Taxonomy" id="683832"/>
    <lineage>
        <taxon>Eukaryota</taxon>
        <taxon>Metazoa</taxon>
        <taxon>Chordata</taxon>
        <taxon>Craniata</taxon>
        <taxon>Vertebrata</taxon>
        <taxon>Euteleostomi</taxon>
        <taxon>Actinopterygii</taxon>
        <taxon>Neopterygii</taxon>
        <taxon>Teleostei</taxon>
        <taxon>Ostariophysi</taxon>
        <taxon>Cypriniformes</taxon>
        <taxon>Cyprinidae</taxon>
        <taxon>Labeoninae</taxon>
        <taxon>Labeonini</taxon>
        <taxon>Cirrhinus</taxon>
    </lineage>
</organism>
<proteinExistence type="predicted"/>
<dbReference type="AlphaFoldDB" id="A0ABD0N7X7"/>
<evidence type="ECO:0000313" key="2">
    <source>
        <dbReference type="Proteomes" id="UP001529510"/>
    </source>
</evidence>
<dbReference type="Proteomes" id="UP001529510">
    <property type="component" value="Unassembled WGS sequence"/>
</dbReference>
<evidence type="ECO:0000313" key="1">
    <source>
        <dbReference type="EMBL" id="KAL0157723.1"/>
    </source>
</evidence>
<gene>
    <name evidence="1" type="ORF">M9458_045799</name>
</gene>
<name>A0ABD0N7X7_CIRMR</name>
<dbReference type="Pfam" id="PF02188">
    <property type="entry name" value="GoLoco"/>
    <property type="match status" value="1"/>
</dbReference>
<reference evidence="1 2" key="1">
    <citation type="submission" date="2024-05" db="EMBL/GenBank/DDBJ databases">
        <title>Genome sequencing and assembly of Indian major carp, Cirrhinus mrigala (Hamilton, 1822).</title>
        <authorList>
            <person name="Mohindra V."/>
            <person name="Chowdhury L.M."/>
            <person name="Lal K."/>
            <person name="Jena J.K."/>
        </authorList>
    </citation>
    <scope>NUCLEOTIDE SEQUENCE [LARGE SCALE GENOMIC DNA]</scope>
    <source>
        <strain evidence="1">CM1030</strain>
        <tissue evidence="1">Blood</tissue>
    </source>
</reference>
<keyword evidence="2" id="KW-1185">Reference proteome</keyword>
<feature type="non-terminal residue" evidence="1">
    <location>
        <position position="57"/>
    </location>
</feature>
<feature type="non-terminal residue" evidence="1">
    <location>
        <position position="1"/>
    </location>
</feature>
<accession>A0ABD0N7X7</accession>
<comment type="caution">
    <text evidence="1">The sequence shown here is derived from an EMBL/GenBank/DDBJ whole genome shotgun (WGS) entry which is preliminary data.</text>
</comment>
<sequence>YAPDTLGDDGFFDLLSRFQGSRMDDQSRVPAPSFPCETPPVALRKRESSFLPDCPDL</sequence>
<dbReference type="InterPro" id="IPR003109">
    <property type="entry name" value="GoLoco_motif"/>
</dbReference>
<dbReference type="InterPro" id="IPR011990">
    <property type="entry name" value="TPR-like_helical_dom_sf"/>
</dbReference>
<dbReference type="Gene3D" id="1.25.40.10">
    <property type="entry name" value="Tetratricopeptide repeat domain"/>
    <property type="match status" value="1"/>
</dbReference>
<dbReference type="SMART" id="SM00390">
    <property type="entry name" value="GoLoco"/>
    <property type="match status" value="1"/>
</dbReference>
<dbReference type="PROSITE" id="PS50877">
    <property type="entry name" value="GOLOCO"/>
    <property type="match status" value="1"/>
</dbReference>
<protein>
    <submittedName>
        <fullName evidence="1">Uncharacterized protein</fullName>
    </submittedName>
</protein>